<proteinExistence type="predicted"/>
<dbReference type="InterPro" id="IPR003779">
    <property type="entry name" value="CMD-like"/>
</dbReference>
<dbReference type="InterPro" id="IPR029032">
    <property type="entry name" value="AhpD-like"/>
</dbReference>
<feature type="domain" description="Carboxymuconolactone decarboxylase-like" evidence="1">
    <location>
        <begin position="29"/>
        <end position="100"/>
    </location>
</feature>
<dbReference type="RefSeq" id="WP_057941085.1">
    <property type="nucleotide sequence ID" value="NZ_CP011131.1"/>
</dbReference>
<evidence type="ECO:0000313" key="3">
    <source>
        <dbReference type="Proteomes" id="UP000829194"/>
    </source>
</evidence>
<evidence type="ECO:0000313" key="2">
    <source>
        <dbReference type="EMBL" id="UNP29755.1"/>
    </source>
</evidence>
<dbReference type="Gene3D" id="1.20.1290.10">
    <property type="entry name" value="AhpD-like"/>
    <property type="match status" value="1"/>
</dbReference>
<gene>
    <name evidence="2" type="ORF">MOV92_00255</name>
</gene>
<protein>
    <submittedName>
        <fullName evidence="2">Carboxymuconolactone decarboxylase family protein</fullName>
    </submittedName>
</protein>
<accession>A0ABY3XCG5</accession>
<dbReference type="EMBL" id="CP093547">
    <property type="protein sequence ID" value="UNP29755.1"/>
    <property type="molecule type" value="Genomic_DNA"/>
</dbReference>
<sequence length="147" mass="16484">MSDTAPVKYERELPQLLTQLGGVESAIKNLADEEKLPPAIYHLIKLRASQINGCAYCVKMHTREARADGETNDRLDRLVVWRHAGDFSAAERAALAWTEALTTLDAAADYAPLRAELRAHYQERQIATMTAAIAMINLWNRLQVSKH</sequence>
<evidence type="ECO:0000259" key="1">
    <source>
        <dbReference type="Pfam" id="PF02627"/>
    </source>
</evidence>
<dbReference type="Proteomes" id="UP000829194">
    <property type="component" value="Chromosome"/>
</dbReference>
<organism evidence="2 3">
    <name type="scientific">Lysobacter gummosus</name>
    <dbReference type="NCBI Taxonomy" id="262324"/>
    <lineage>
        <taxon>Bacteria</taxon>
        <taxon>Pseudomonadati</taxon>
        <taxon>Pseudomonadota</taxon>
        <taxon>Gammaproteobacteria</taxon>
        <taxon>Lysobacterales</taxon>
        <taxon>Lysobacteraceae</taxon>
        <taxon>Lysobacter</taxon>
    </lineage>
</organism>
<dbReference type="PANTHER" id="PTHR34846:SF5">
    <property type="entry name" value="CARBOXYMUCONOLACTONE DECARBOXYLASE-LIKE DOMAIN-CONTAINING PROTEIN"/>
    <property type="match status" value="1"/>
</dbReference>
<dbReference type="Pfam" id="PF02627">
    <property type="entry name" value="CMD"/>
    <property type="match status" value="1"/>
</dbReference>
<dbReference type="InterPro" id="IPR004675">
    <property type="entry name" value="AhpD_core"/>
</dbReference>
<dbReference type="NCBIfam" id="TIGR00778">
    <property type="entry name" value="ahpD_dom"/>
    <property type="match status" value="1"/>
</dbReference>
<name>A0ABY3XCG5_9GAMM</name>
<keyword evidence="3" id="KW-1185">Reference proteome</keyword>
<reference evidence="2 3" key="1">
    <citation type="submission" date="2022-03" db="EMBL/GenBank/DDBJ databases">
        <title>Complete genome sequence of Lysobacter capsici VKM B-2533 and Lysobacter gummosus 10.1.1, promising sources of lytic agents.</title>
        <authorList>
            <person name="Tarlachkov S.V."/>
            <person name="Kudryakova I.V."/>
            <person name="Afoshin A.S."/>
            <person name="Leontyevskaya E.A."/>
            <person name="Leontyevskaya N.V."/>
        </authorList>
    </citation>
    <scope>NUCLEOTIDE SEQUENCE [LARGE SCALE GENOMIC DNA]</scope>
    <source>
        <strain evidence="2 3">10.1.1</strain>
    </source>
</reference>
<dbReference type="PANTHER" id="PTHR34846">
    <property type="entry name" value="4-CARBOXYMUCONOLACTONE DECARBOXYLASE FAMILY PROTEIN (AFU_ORTHOLOGUE AFUA_6G11590)"/>
    <property type="match status" value="1"/>
</dbReference>
<dbReference type="SUPFAM" id="SSF69118">
    <property type="entry name" value="AhpD-like"/>
    <property type="match status" value="1"/>
</dbReference>